<evidence type="ECO:0000259" key="2">
    <source>
        <dbReference type="PROSITE" id="PS51782"/>
    </source>
</evidence>
<dbReference type="PANTHER" id="PTHR33734:SF22">
    <property type="entry name" value="MEMBRANE-BOUND LYTIC MUREIN TRANSGLYCOSYLASE D"/>
    <property type="match status" value="1"/>
</dbReference>
<dbReference type="GO" id="GO:0016788">
    <property type="term" value="F:hydrolase activity, acting on ester bonds"/>
    <property type="evidence" value="ECO:0007669"/>
    <property type="project" value="UniProtKB-ARBA"/>
</dbReference>
<dbReference type="Pfam" id="PF13472">
    <property type="entry name" value="Lipase_GDSL_2"/>
    <property type="match status" value="1"/>
</dbReference>
<dbReference type="Gene3D" id="3.10.350.10">
    <property type="entry name" value="LysM domain"/>
    <property type="match status" value="1"/>
</dbReference>
<feature type="chain" id="PRO_5017317975" evidence="1">
    <location>
        <begin position="22"/>
        <end position="477"/>
    </location>
</feature>
<dbReference type="EMBL" id="FNDQ01000027">
    <property type="protein sequence ID" value="SDH93756.1"/>
    <property type="molecule type" value="Genomic_DNA"/>
</dbReference>
<accession>A0A1G8GHD9</accession>
<dbReference type="InterPro" id="IPR036514">
    <property type="entry name" value="SGNH_hydro_sf"/>
</dbReference>
<reference evidence="4" key="1">
    <citation type="submission" date="2016-10" db="EMBL/GenBank/DDBJ databases">
        <authorList>
            <person name="Varghese N."/>
            <person name="Submissions S."/>
        </authorList>
    </citation>
    <scope>NUCLEOTIDE SEQUENCE [LARGE SCALE GENOMIC DNA]</scope>
    <source>
        <strain evidence="4">DSM 23313</strain>
    </source>
</reference>
<dbReference type="Pfam" id="PF01476">
    <property type="entry name" value="LysM"/>
    <property type="match status" value="1"/>
</dbReference>
<proteinExistence type="predicted"/>
<sequence>MSKNRIAIFLVSLFCGFNLFAQDQAPTLTDNSEVVDSDSNNGIIKNKVYYPEQLNSFFTKLEMLKGSKNKKVNIVHIGDSHIQADFFSGRMRSLLQDKFGNGGLGFAFPYKLAKTNGNSLVRYSSNAEWSSYRNIFPVKGANVGLSGIALSTENKDLVIELSVRDASYGFSRMKVFTPKNDESLKVGTTREKVFLESSAPKKISHQIKSGESLSSIARKYNTTIPEIKKANSMKNNVIHAGKKLSIPTKEREAVSVSKSVFNELSGKKEDVFHTFELGQELDRIYFYSNKQAEAYDLNGVVLENDKSGILYHTIGVNGARFSDYLKYNLFFEQLKGLEADLIIVSMGTNESFDRMDSKDFQDQVNAFLAKVKQVAPNASVLLTTPPPSYFSKNNPNTVASALANEIIINGIKGKYAVWDTYYNLGGSLALASLRDEGLLSKDLVHYSVKGYNYTGDLFYEALMDAYNQFVKQNSALK</sequence>
<dbReference type="InterPro" id="IPR013830">
    <property type="entry name" value="SGNH_hydro"/>
</dbReference>
<dbReference type="SUPFAM" id="SSF52266">
    <property type="entry name" value="SGNH hydrolase"/>
    <property type="match status" value="1"/>
</dbReference>
<dbReference type="InterPro" id="IPR018392">
    <property type="entry name" value="LysM"/>
</dbReference>
<name>A0A1G8GHD9_9FLAO</name>
<dbReference type="STRING" id="702745.SAMN05421818_12721"/>
<evidence type="ECO:0000313" key="4">
    <source>
        <dbReference type="Proteomes" id="UP000243588"/>
    </source>
</evidence>
<evidence type="ECO:0000313" key="3">
    <source>
        <dbReference type="EMBL" id="SDH93756.1"/>
    </source>
</evidence>
<dbReference type="CDD" id="cd00118">
    <property type="entry name" value="LysM"/>
    <property type="match status" value="1"/>
</dbReference>
<protein>
    <submittedName>
        <fullName evidence="3">LysM repeat-containing protein</fullName>
    </submittedName>
</protein>
<dbReference type="AlphaFoldDB" id="A0A1G8GHD9"/>
<evidence type="ECO:0000256" key="1">
    <source>
        <dbReference type="SAM" id="SignalP"/>
    </source>
</evidence>
<dbReference type="Gene3D" id="3.40.50.1110">
    <property type="entry name" value="SGNH hydrolase"/>
    <property type="match status" value="2"/>
</dbReference>
<dbReference type="InterPro" id="IPR036779">
    <property type="entry name" value="LysM_dom_sf"/>
</dbReference>
<dbReference type="SUPFAM" id="SSF54106">
    <property type="entry name" value="LysM domain"/>
    <property type="match status" value="1"/>
</dbReference>
<feature type="domain" description="LysM" evidence="2">
    <location>
        <begin position="203"/>
        <end position="246"/>
    </location>
</feature>
<dbReference type="RefSeq" id="WP_090410267.1">
    <property type="nucleotide sequence ID" value="NZ_FNDQ01000027.1"/>
</dbReference>
<gene>
    <name evidence="3" type="ORF">SAMN05421818_12721</name>
</gene>
<keyword evidence="1" id="KW-0732">Signal</keyword>
<organism evidence="3 4">
    <name type="scientific">Myroides phaeus</name>
    <dbReference type="NCBI Taxonomy" id="702745"/>
    <lineage>
        <taxon>Bacteria</taxon>
        <taxon>Pseudomonadati</taxon>
        <taxon>Bacteroidota</taxon>
        <taxon>Flavobacteriia</taxon>
        <taxon>Flavobacteriales</taxon>
        <taxon>Flavobacteriaceae</taxon>
        <taxon>Myroides</taxon>
    </lineage>
</organism>
<dbReference type="PROSITE" id="PS51782">
    <property type="entry name" value="LYSM"/>
    <property type="match status" value="1"/>
</dbReference>
<keyword evidence="4" id="KW-1185">Reference proteome</keyword>
<dbReference type="Proteomes" id="UP000243588">
    <property type="component" value="Unassembled WGS sequence"/>
</dbReference>
<feature type="signal peptide" evidence="1">
    <location>
        <begin position="1"/>
        <end position="21"/>
    </location>
</feature>
<dbReference type="PANTHER" id="PTHR33734">
    <property type="entry name" value="LYSM DOMAIN-CONTAINING GPI-ANCHORED PROTEIN 2"/>
    <property type="match status" value="1"/>
</dbReference>
<dbReference type="SMART" id="SM00257">
    <property type="entry name" value="LysM"/>
    <property type="match status" value="1"/>
</dbReference>